<evidence type="ECO:0000313" key="2">
    <source>
        <dbReference type="Proteomes" id="UP000289169"/>
    </source>
</evidence>
<accession>A0A410T5N6</accession>
<gene>
    <name evidence="1" type="ORF">Henu6_gp92</name>
</gene>
<dbReference type="Proteomes" id="UP000289169">
    <property type="component" value="Segment"/>
</dbReference>
<protein>
    <submittedName>
        <fullName evidence="1">Uncharacterized protein</fullName>
    </submittedName>
</protein>
<sequence>MRVKLTRKNIMAKEAIKKVKDNFSKNPRATLSLGAIGVAGLAAVIGVLTGTIEPDVAINLIKQALGLLALGG</sequence>
<name>A0A410T5N6_9CAUD</name>
<proteinExistence type="predicted"/>
<organism evidence="1 2">
    <name type="scientific">Acinetobacter phage Henu6</name>
    <dbReference type="NCBI Taxonomy" id="2500136"/>
    <lineage>
        <taxon>Viruses</taxon>
        <taxon>Duplodnaviria</taxon>
        <taxon>Heunggongvirae</taxon>
        <taxon>Uroviricota</taxon>
        <taxon>Caudoviricetes</taxon>
        <taxon>Pantevenvirales</taxon>
        <taxon>Straboviridae</taxon>
        <taxon>Twarogvirinae</taxon>
        <taxon>Zedzedvirus</taxon>
        <taxon>Zedzedvirus zz1</taxon>
    </lineage>
</organism>
<evidence type="ECO:0000313" key="1">
    <source>
        <dbReference type="EMBL" id="QAU04072.1"/>
    </source>
</evidence>
<dbReference type="EMBL" id="MK240351">
    <property type="protein sequence ID" value="QAU04072.1"/>
    <property type="molecule type" value="Genomic_DNA"/>
</dbReference>
<reference evidence="1 2" key="1">
    <citation type="submission" date="2018-11" db="EMBL/GenBank/DDBJ databases">
        <authorList>
            <person name="Teng T."/>
        </authorList>
    </citation>
    <scope>NUCLEOTIDE SEQUENCE [LARGE SCALE GENOMIC DNA]</scope>
</reference>